<evidence type="ECO:0000256" key="1">
    <source>
        <dbReference type="SAM" id="Phobius"/>
    </source>
</evidence>
<reference evidence="2" key="1">
    <citation type="submission" date="2023-03" db="EMBL/GenBank/DDBJ databases">
        <authorList>
            <person name="Shen W."/>
            <person name="Cai J."/>
        </authorList>
    </citation>
    <scope>NUCLEOTIDE SEQUENCE</scope>
    <source>
        <strain evidence="2">B226-2</strain>
    </source>
</reference>
<dbReference type="Proteomes" id="UP001256711">
    <property type="component" value="Unassembled WGS sequence"/>
</dbReference>
<dbReference type="EMBL" id="JARQBJ010000005">
    <property type="protein sequence ID" value="MDT2811066.1"/>
    <property type="molecule type" value="Genomic_DNA"/>
</dbReference>
<sequence length="136" mass="14909">MKKLQIFAFVMAFFSLIGAGGALIPGAAESMGVSPELLIHAPFQTFLIPGLFLLFILFGGNLLSGVLLLMQNAAGAYVLAVMGGITILWILAQWVFMWAIFPIQVLFLLLAFGQLLLAWRYIRHTNLPLPFAAKEN</sequence>
<feature type="transmembrane region" description="Helical" evidence="1">
    <location>
        <begin position="46"/>
        <end position="69"/>
    </location>
</feature>
<accession>A0AAW8U055</accession>
<protein>
    <submittedName>
        <fullName evidence="2">Uncharacterized protein</fullName>
    </submittedName>
</protein>
<feature type="transmembrane region" description="Helical" evidence="1">
    <location>
        <begin position="76"/>
        <end position="97"/>
    </location>
</feature>
<name>A0AAW8U055_9ENTE</name>
<evidence type="ECO:0000313" key="3">
    <source>
        <dbReference type="Proteomes" id="UP001256711"/>
    </source>
</evidence>
<keyword evidence="1" id="KW-0472">Membrane</keyword>
<dbReference type="AlphaFoldDB" id="A0AAW8U055"/>
<keyword evidence="1" id="KW-1133">Transmembrane helix</keyword>
<comment type="caution">
    <text evidence="2">The sequence shown here is derived from an EMBL/GenBank/DDBJ whole genome shotgun (WGS) entry which is preliminary data.</text>
</comment>
<evidence type="ECO:0000313" key="2">
    <source>
        <dbReference type="EMBL" id="MDT2811066.1"/>
    </source>
</evidence>
<feature type="transmembrane region" description="Helical" evidence="1">
    <location>
        <begin position="103"/>
        <end position="122"/>
    </location>
</feature>
<organism evidence="2 3">
    <name type="scientific">Enterococcus asini</name>
    <dbReference type="NCBI Taxonomy" id="57732"/>
    <lineage>
        <taxon>Bacteria</taxon>
        <taxon>Bacillati</taxon>
        <taxon>Bacillota</taxon>
        <taxon>Bacilli</taxon>
        <taxon>Lactobacillales</taxon>
        <taxon>Enterococcaceae</taxon>
        <taxon>Enterococcus</taxon>
    </lineage>
</organism>
<dbReference type="RefSeq" id="WP_270597651.1">
    <property type="nucleotide sequence ID" value="NZ_JAQESC010000004.1"/>
</dbReference>
<gene>
    <name evidence="2" type="ORF">P7H43_11315</name>
</gene>
<keyword evidence="1" id="KW-0812">Transmembrane</keyword>
<proteinExistence type="predicted"/>